<dbReference type="SUPFAM" id="SSF54236">
    <property type="entry name" value="Ubiquitin-like"/>
    <property type="match status" value="1"/>
</dbReference>
<dbReference type="PROSITE" id="PS51544">
    <property type="entry name" value="PI3K_ABD"/>
    <property type="match status" value="1"/>
</dbReference>
<evidence type="ECO:0000256" key="1">
    <source>
        <dbReference type="PROSITE-ProRule" id="PRU00877"/>
    </source>
</evidence>
<sequence length="284" mass="32978">MVAIPAEYTADFWNQLPSEYASVQLTCLMPNGILILLKQNANASLSEIKMDLWKEASQYPLYWKLRDMSVYVFKVVNFMAEEEELTDESRQLNDIKPTGAIGHLIGKGLQDFDALNSSEINDFRFKMRKIGYDIAKQRYQGSWKEKLLYQYPPLLAKIHSTIVETLRDKKLLRVEIFYFLDNIKSDKMFQKFNFNIHPMTASSKLLELILSKKGIEVHLKTNVMHDYVLKVRGRDEYLVGEFPLIQLQYVQDCLLQNVTAQFVTIHATHMDGIDNSSFCITDKI</sequence>
<dbReference type="AlphaFoldDB" id="A0A834IAC6"/>
<dbReference type="PROSITE" id="PS51546">
    <property type="entry name" value="PI3K_RBD"/>
    <property type="match status" value="1"/>
</dbReference>
<keyword evidence="5" id="KW-1185">Reference proteome</keyword>
<dbReference type="InterPro" id="IPR003113">
    <property type="entry name" value="PI3K_ABD"/>
</dbReference>
<dbReference type="Proteomes" id="UP000625711">
    <property type="component" value="Unassembled WGS sequence"/>
</dbReference>
<dbReference type="OrthoDB" id="67688at2759"/>
<comment type="similarity">
    <text evidence="1">Belongs to the PI3/PI4-kinase family.</text>
</comment>
<gene>
    <name evidence="4" type="ORF">GWI33_011304</name>
</gene>
<comment type="caution">
    <text evidence="4">The sequence shown here is derived from an EMBL/GenBank/DDBJ whole genome shotgun (WGS) entry which is preliminary data.</text>
</comment>
<dbReference type="SMART" id="SM00144">
    <property type="entry name" value="PI3K_rbd"/>
    <property type="match status" value="1"/>
</dbReference>
<feature type="domain" description="PI3K-RBD" evidence="3">
    <location>
        <begin position="169"/>
        <end position="266"/>
    </location>
</feature>
<dbReference type="InterPro" id="IPR029071">
    <property type="entry name" value="Ubiquitin-like_domsf"/>
</dbReference>
<evidence type="ECO:0000259" key="3">
    <source>
        <dbReference type="PROSITE" id="PS51546"/>
    </source>
</evidence>
<evidence type="ECO:0000313" key="5">
    <source>
        <dbReference type="Proteomes" id="UP000625711"/>
    </source>
</evidence>
<dbReference type="Gene3D" id="3.10.20.90">
    <property type="entry name" value="Phosphatidylinositol 3-kinase Catalytic Subunit, Chain A, domain 1"/>
    <property type="match status" value="2"/>
</dbReference>
<evidence type="ECO:0000259" key="2">
    <source>
        <dbReference type="PROSITE" id="PS51544"/>
    </source>
</evidence>
<accession>A0A834IAC6</accession>
<organism evidence="4 5">
    <name type="scientific">Rhynchophorus ferrugineus</name>
    <name type="common">Red palm weevil</name>
    <name type="synonym">Curculio ferrugineus</name>
    <dbReference type="NCBI Taxonomy" id="354439"/>
    <lineage>
        <taxon>Eukaryota</taxon>
        <taxon>Metazoa</taxon>
        <taxon>Ecdysozoa</taxon>
        <taxon>Arthropoda</taxon>
        <taxon>Hexapoda</taxon>
        <taxon>Insecta</taxon>
        <taxon>Pterygota</taxon>
        <taxon>Neoptera</taxon>
        <taxon>Endopterygota</taxon>
        <taxon>Coleoptera</taxon>
        <taxon>Polyphaga</taxon>
        <taxon>Cucujiformia</taxon>
        <taxon>Curculionidae</taxon>
        <taxon>Dryophthorinae</taxon>
        <taxon>Rhynchophorus</taxon>
    </lineage>
</organism>
<reference evidence="4" key="1">
    <citation type="submission" date="2020-08" db="EMBL/GenBank/DDBJ databases">
        <title>Genome sequencing and assembly of the red palm weevil Rhynchophorus ferrugineus.</title>
        <authorList>
            <person name="Dias G.B."/>
            <person name="Bergman C.M."/>
            <person name="Manee M."/>
        </authorList>
    </citation>
    <scope>NUCLEOTIDE SEQUENCE</scope>
    <source>
        <strain evidence="4">AA-2017</strain>
        <tissue evidence="4">Whole larva</tissue>
    </source>
</reference>
<evidence type="ECO:0000313" key="4">
    <source>
        <dbReference type="EMBL" id="KAF7275751.1"/>
    </source>
</evidence>
<proteinExistence type="inferred from homology"/>
<dbReference type="SMART" id="SM00143">
    <property type="entry name" value="PI3K_p85B"/>
    <property type="match status" value="1"/>
</dbReference>
<name>A0A834IAC6_RHYFE</name>
<dbReference type="Pfam" id="PF00794">
    <property type="entry name" value="PI3K_rbd"/>
    <property type="match status" value="1"/>
</dbReference>
<feature type="non-terminal residue" evidence="4">
    <location>
        <position position="1"/>
    </location>
</feature>
<protein>
    <submittedName>
        <fullName evidence="4">Uncharacterized protein</fullName>
    </submittedName>
</protein>
<feature type="domain" description="PI3K-ABD" evidence="2">
    <location>
        <begin position="19"/>
        <end position="108"/>
    </location>
</feature>
<dbReference type="Pfam" id="PF02192">
    <property type="entry name" value="PI3K_p85B"/>
    <property type="match status" value="1"/>
</dbReference>
<dbReference type="EMBL" id="JAACXV010009215">
    <property type="protein sequence ID" value="KAF7275751.1"/>
    <property type="molecule type" value="Genomic_DNA"/>
</dbReference>
<dbReference type="InterPro" id="IPR000341">
    <property type="entry name" value="PI3K_Ras-bd_dom"/>
</dbReference>